<dbReference type="AlphaFoldDB" id="A0A917RJU4"/>
<reference evidence="1" key="2">
    <citation type="submission" date="2020-09" db="EMBL/GenBank/DDBJ databases">
        <authorList>
            <person name="Sun Q."/>
            <person name="Zhou Y."/>
        </authorList>
    </citation>
    <scope>NUCLEOTIDE SEQUENCE</scope>
    <source>
        <strain evidence="1">CGMCC 4.3508</strain>
    </source>
</reference>
<proteinExistence type="predicted"/>
<evidence type="ECO:0000313" key="2">
    <source>
        <dbReference type="Proteomes" id="UP000638263"/>
    </source>
</evidence>
<dbReference type="EMBL" id="BMMH01000004">
    <property type="protein sequence ID" value="GGL11152.1"/>
    <property type="molecule type" value="Genomic_DNA"/>
</dbReference>
<comment type="caution">
    <text evidence="1">The sequence shown here is derived from an EMBL/GenBank/DDBJ whole genome shotgun (WGS) entry which is preliminary data.</text>
</comment>
<gene>
    <name evidence="1" type="ORF">GCM10011588_27050</name>
</gene>
<keyword evidence="2" id="KW-1185">Reference proteome</keyword>
<dbReference type="RefSeq" id="WP_156426411.1">
    <property type="nucleotide sequence ID" value="NZ_BMMH01000004.1"/>
</dbReference>
<dbReference type="Proteomes" id="UP000638263">
    <property type="component" value="Unassembled WGS sequence"/>
</dbReference>
<organism evidence="1 2">
    <name type="scientific">Nocardia jinanensis</name>
    <dbReference type="NCBI Taxonomy" id="382504"/>
    <lineage>
        <taxon>Bacteria</taxon>
        <taxon>Bacillati</taxon>
        <taxon>Actinomycetota</taxon>
        <taxon>Actinomycetes</taxon>
        <taxon>Mycobacteriales</taxon>
        <taxon>Nocardiaceae</taxon>
        <taxon>Nocardia</taxon>
    </lineage>
</organism>
<evidence type="ECO:0000313" key="1">
    <source>
        <dbReference type="EMBL" id="GGL11152.1"/>
    </source>
</evidence>
<sequence>MKATAEIPGEDGSIVRFVGGGARSESVGFLARSNETGRFVLRTESIQEMWGGLPVNVSGLCRGHLFLLYGGRVSIEYDQLNIAASDLFVSMNPVGGEVDSEALDLCSLLDKVGKILFQLVPESVASTFRLGSGIPIAFGGKIISDLDYSRFEGADVFVGSSATVSLYRMSAHFDDRFRGTLANSSEERLTLGLDLTRPMKFEEVKLVAKAVRILLAYVEGAAAVDGVQLIAVPGFAADWSNAALTGWVQTWDGRPSIRVDISELPAGLELIHDFIFKLLETPHVIEVLTEILASRVASRYQITLLGTAWEHVVANMDNEGKVRERICQFVSEATDSDSDSEFLVGLAWNTYNKLKHRQLQRKGHPDDTRPTIDDFNEDHASALARFMKMALVVTVFSQLGRAEIAQDIGENIRGSVDWELSPYGNLARAYKIGSDSDR</sequence>
<reference evidence="1" key="1">
    <citation type="journal article" date="2014" name="Int. J. Syst. Evol. Microbiol.">
        <title>Complete genome sequence of Corynebacterium casei LMG S-19264T (=DSM 44701T), isolated from a smear-ripened cheese.</title>
        <authorList>
            <consortium name="US DOE Joint Genome Institute (JGI-PGF)"/>
            <person name="Walter F."/>
            <person name="Albersmeier A."/>
            <person name="Kalinowski J."/>
            <person name="Ruckert C."/>
        </authorList>
    </citation>
    <scope>NUCLEOTIDE SEQUENCE</scope>
    <source>
        <strain evidence="1">CGMCC 4.3508</strain>
    </source>
</reference>
<name>A0A917RJU4_9NOCA</name>
<protein>
    <submittedName>
        <fullName evidence="1">Uncharacterized protein</fullName>
    </submittedName>
</protein>
<accession>A0A917RJU4</accession>